<keyword evidence="3" id="KW-0269">Exonuclease</keyword>
<dbReference type="AlphaFoldDB" id="A0A1M7ZBI4"/>
<dbReference type="GO" id="GO:0006259">
    <property type="term" value="P:DNA metabolic process"/>
    <property type="evidence" value="ECO:0007669"/>
    <property type="project" value="UniProtKB-ARBA"/>
</dbReference>
<sequence length="221" mass="25027">MSWWPFSKKKEDSRTFVQEFLEQSKVKTPGIRSIQQLSFVVLDTETTGLNPAKDHILSFGAVKIEEGKIRINSSLELYPESDREIGKSAEIHGITQRPETISQEEFSRTLLPYLGNSILVGQHIHFDKSMLEKITGIPSFPNPMIDTANFALRLEKGPQANWNHVNSKDYSLDQLCERYGIQTEDRHTASGDAFLTAQLFLKLLKIAQSKGIQTYGELIKS</sequence>
<dbReference type="OrthoDB" id="9803913at2"/>
<protein>
    <submittedName>
        <fullName evidence="5">DNA polymerase-3 subunit epsilon</fullName>
    </submittedName>
</protein>
<organism evidence="5 6">
    <name type="scientific">Algoriphagus zhangzhouensis</name>
    <dbReference type="NCBI Taxonomy" id="1073327"/>
    <lineage>
        <taxon>Bacteria</taxon>
        <taxon>Pseudomonadati</taxon>
        <taxon>Bacteroidota</taxon>
        <taxon>Cytophagia</taxon>
        <taxon>Cytophagales</taxon>
        <taxon>Cyclobacteriaceae</taxon>
        <taxon>Algoriphagus</taxon>
    </lineage>
</organism>
<evidence type="ECO:0000259" key="4">
    <source>
        <dbReference type="SMART" id="SM00479"/>
    </source>
</evidence>
<evidence type="ECO:0000256" key="1">
    <source>
        <dbReference type="ARBA" id="ARBA00022722"/>
    </source>
</evidence>
<dbReference type="STRING" id="1073327.SAMN04488108_1982"/>
<reference evidence="6" key="1">
    <citation type="submission" date="2016-12" db="EMBL/GenBank/DDBJ databases">
        <authorList>
            <person name="Varghese N."/>
            <person name="Submissions S."/>
        </authorList>
    </citation>
    <scope>NUCLEOTIDE SEQUENCE [LARGE SCALE GENOMIC DNA]</scope>
    <source>
        <strain evidence="6">DSM 25035</strain>
    </source>
</reference>
<dbReference type="InterPro" id="IPR012337">
    <property type="entry name" value="RNaseH-like_sf"/>
</dbReference>
<dbReference type="InterPro" id="IPR036397">
    <property type="entry name" value="RNaseH_sf"/>
</dbReference>
<evidence type="ECO:0000256" key="3">
    <source>
        <dbReference type="ARBA" id="ARBA00022839"/>
    </source>
</evidence>
<gene>
    <name evidence="5" type="ORF">SAMN04488108_1982</name>
</gene>
<proteinExistence type="predicted"/>
<dbReference type="PANTHER" id="PTHR30231">
    <property type="entry name" value="DNA POLYMERASE III SUBUNIT EPSILON"/>
    <property type="match status" value="1"/>
</dbReference>
<name>A0A1M7ZBI4_9BACT</name>
<dbReference type="SMART" id="SM00479">
    <property type="entry name" value="EXOIII"/>
    <property type="match status" value="1"/>
</dbReference>
<accession>A0A1M7ZBI4</accession>
<dbReference type="PANTHER" id="PTHR30231:SF4">
    <property type="entry name" value="PROTEIN NEN2"/>
    <property type="match status" value="1"/>
</dbReference>
<dbReference type="CDD" id="cd06127">
    <property type="entry name" value="DEDDh"/>
    <property type="match status" value="1"/>
</dbReference>
<evidence type="ECO:0000313" key="5">
    <source>
        <dbReference type="EMBL" id="SHO62210.1"/>
    </source>
</evidence>
<keyword evidence="6" id="KW-1185">Reference proteome</keyword>
<dbReference type="GO" id="GO:0005829">
    <property type="term" value="C:cytosol"/>
    <property type="evidence" value="ECO:0007669"/>
    <property type="project" value="TreeGrafter"/>
</dbReference>
<dbReference type="RefSeq" id="WP_073571601.1">
    <property type="nucleotide sequence ID" value="NZ_FRXN01000002.1"/>
</dbReference>
<dbReference type="Pfam" id="PF00929">
    <property type="entry name" value="RNase_T"/>
    <property type="match status" value="1"/>
</dbReference>
<dbReference type="Proteomes" id="UP000184609">
    <property type="component" value="Unassembled WGS sequence"/>
</dbReference>
<dbReference type="EMBL" id="FRXN01000002">
    <property type="protein sequence ID" value="SHO62210.1"/>
    <property type="molecule type" value="Genomic_DNA"/>
</dbReference>
<keyword evidence="1" id="KW-0540">Nuclease</keyword>
<dbReference type="SUPFAM" id="SSF53098">
    <property type="entry name" value="Ribonuclease H-like"/>
    <property type="match status" value="1"/>
</dbReference>
<dbReference type="GO" id="GO:0008408">
    <property type="term" value="F:3'-5' exonuclease activity"/>
    <property type="evidence" value="ECO:0007669"/>
    <property type="project" value="TreeGrafter"/>
</dbReference>
<dbReference type="InterPro" id="IPR013520">
    <property type="entry name" value="Ribonucl_H"/>
</dbReference>
<feature type="domain" description="Exonuclease" evidence="4">
    <location>
        <begin position="38"/>
        <end position="209"/>
    </location>
</feature>
<dbReference type="Gene3D" id="3.30.420.10">
    <property type="entry name" value="Ribonuclease H-like superfamily/Ribonuclease H"/>
    <property type="match status" value="1"/>
</dbReference>
<dbReference type="GO" id="GO:0003676">
    <property type="term" value="F:nucleic acid binding"/>
    <property type="evidence" value="ECO:0007669"/>
    <property type="project" value="InterPro"/>
</dbReference>
<evidence type="ECO:0000256" key="2">
    <source>
        <dbReference type="ARBA" id="ARBA00022801"/>
    </source>
</evidence>
<keyword evidence="2" id="KW-0378">Hydrolase</keyword>
<evidence type="ECO:0000313" key="6">
    <source>
        <dbReference type="Proteomes" id="UP000184609"/>
    </source>
</evidence>